<gene>
    <name evidence="3" type="ORF">ACFSW5_10585</name>
</gene>
<accession>A0ABW5QWW0</accession>
<keyword evidence="3" id="KW-0378">Hydrolase</keyword>
<sequence>MQNTVSVHASRTDASPEEIGFDPRSLDRLDDHYTELIGKGTIQAAGYILSRKGKVFAHRTMGKLRPGESGADLQPDSIRKVYSITKAVTTVAIHQLIDRGQLFLAQKVSSIIPEFDNDKHRAITVFHLLTHTSGLRGDPGFYTEPYSLPWFEWAVSELKKKGNDIGWIKAILAGPLQNMPGKEWIYNTSGYALLGHIIAKVSGKPYEQYVADEILTPLGMDRTFFAVPEAFRDNVCCTNDWEAEQAGKSLGEPGDAPPKAGNGLYSTLEDLWKFGQMMLGGGELNGVRIISRRAVELQTSNHLNGVAFNGWGSKADDYKFGLGWSLEHYDLCSRGTYSHEGFGHCGLFVDPAEELVFAFFVPSPKGYTNESVVTPRAIVWSGLL</sequence>
<dbReference type="EC" id="3.-.-.-" evidence="3"/>
<proteinExistence type="predicted"/>
<evidence type="ECO:0000313" key="3">
    <source>
        <dbReference type="EMBL" id="MFD2660690.1"/>
    </source>
</evidence>
<feature type="region of interest" description="Disordered" evidence="1">
    <location>
        <begin position="1"/>
        <end position="21"/>
    </location>
</feature>
<reference evidence="4" key="1">
    <citation type="journal article" date="2019" name="Int. J. Syst. Evol. Microbiol.">
        <title>The Global Catalogue of Microorganisms (GCM) 10K type strain sequencing project: providing services to taxonomists for standard genome sequencing and annotation.</title>
        <authorList>
            <consortium name="The Broad Institute Genomics Platform"/>
            <consortium name="The Broad Institute Genome Sequencing Center for Infectious Disease"/>
            <person name="Wu L."/>
            <person name="Ma J."/>
        </authorList>
    </citation>
    <scope>NUCLEOTIDE SEQUENCE [LARGE SCALE GENOMIC DNA]</scope>
    <source>
        <strain evidence="4">TISTR 1827</strain>
    </source>
</reference>
<organism evidence="3 4">
    <name type="scientific">Paenibacillus thailandensis</name>
    <dbReference type="NCBI Taxonomy" id="393250"/>
    <lineage>
        <taxon>Bacteria</taxon>
        <taxon>Bacillati</taxon>
        <taxon>Bacillota</taxon>
        <taxon>Bacilli</taxon>
        <taxon>Bacillales</taxon>
        <taxon>Paenibacillaceae</taxon>
        <taxon>Paenibacillus</taxon>
    </lineage>
</organism>
<protein>
    <submittedName>
        <fullName evidence="3">Serine hydrolase domain-containing protein</fullName>
        <ecNumber evidence="3">3.-.-.-</ecNumber>
    </submittedName>
</protein>
<comment type="caution">
    <text evidence="3">The sequence shown here is derived from an EMBL/GenBank/DDBJ whole genome shotgun (WGS) entry which is preliminary data.</text>
</comment>
<dbReference type="InterPro" id="IPR001466">
    <property type="entry name" value="Beta-lactam-related"/>
</dbReference>
<dbReference type="PANTHER" id="PTHR43283:SF3">
    <property type="entry name" value="BETA-LACTAMASE FAMILY PROTEIN (AFU_ORTHOLOGUE AFUA_5G07500)"/>
    <property type="match status" value="1"/>
</dbReference>
<keyword evidence="4" id="KW-1185">Reference proteome</keyword>
<evidence type="ECO:0000259" key="2">
    <source>
        <dbReference type="Pfam" id="PF00144"/>
    </source>
</evidence>
<dbReference type="GO" id="GO:0016787">
    <property type="term" value="F:hydrolase activity"/>
    <property type="evidence" value="ECO:0007669"/>
    <property type="project" value="UniProtKB-KW"/>
</dbReference>
<name>A0ABW5QWW0_9BACL</name>
<dbReference type="Pfam" id="PF00144">
    <property type="entry name" value="Beta-lactamase"/>
    <property type="match status" value="1"/>
</dbReference>
<dbReference type="Proteomes" id="UP001597493">
    <property type="component" value="Unassembled WGS sequence"/>
</dbReference>
<evidence type="ECO:0000256" key="1">
    <source>
        <dbReference type="SAM" id="MobiDB-lite"/>
    </source>
</evidence>
<dbReference type="RefSeq" id="WP_379272466.1">
    <property type="nucleotide sequence ID" value="NZ_JBHUGT010000013.1"/>
</dbReference>
<dbReference type="PANTHER" id="PTHR43283">
    <property type="entry name" value="BETA-LACTAMASE-RELATED"/>
    <property type="match status" value="1"/>
</dbReference>
<feature type="compositionally biased region" description="Polar residues" evidence="1">
    <location>
        <begin position="1"/>
        <end position="13"/>
    </location>
</feature>
<dbReference type="InterPro" id="IPR012338">
    <property type="entry name" value="Beta-lactam/transpept-like"/>
</dbReference>
<dbReference type="EMBL" id="JBHUMY010000011">
    <property type="protein sequence ID" value="MFD2660690.1"/>
    <property type="molecule type" value="Genomic_DNA"/>
</dbReference>
<evidence type="ECO:0000313" key="4">
    <source>
        <dbReference type="Proteomes" id="UP001597493"/>
    </source>
</evidence>
<dbReference type="SUPFAM" id="SSF56601">
    <property type="entry name" value="beta-lactamase/transpeptidase-like"/>
    <property type="match status" value="1"/>
</dbReference>
<dbReference type="InterPro" id="IPR050789">
    <property type="entry name" value="Diverse_Enzym_Activities"/>
</dbReference>
<feature type="domain" description="Beta-lactamase-related" evidence="2">
    <location>
        <begin position="30"/>
        <end position="364"/>
    </location>
</feature>
<dbReference type="Gene3D" id="3.40.710.10">
    <property type="entry name" value="DD-peptidase/beta-lactamase superfamily"/>
    <property type="match status" value="1"/>
</dbReference>